<sequence>MVNIHPKKKSVKVRRMGETSYKHTQPESSIERTDNEYLETQSARSAFNYDPNIDYVRQRAITIESMSKTCSKCFAKKWSYESNGMCCAGGKVILLDIEEPPQPLNSLLTNIYFISDADQLSLRSNMGLSLKTDLINELQTILNSHNAHNEHVRSFKYNLETNSFKDNLKLIIRTDRTPQNQH</sequence>
<keyword evidence="3" id="KW-1185">Reference proteome</keyword>
<evidence type="ECO:0000313" key="2">
    <source>
        <dbReference type="EMBL" id="KAF0761080.1"/>
    </source>
</evidence>
<dbReference type="OrthoDB" id="1728974at2759"/>
<gene>
    <name evidence="2" type="ORF">FWK35_00008945</name>
</gene>
<feature type="region of interest" description="Disordered" evidence="1">
    <location>
        <begin position="1"/>
        <end position="33"/>
    </location>
</feature>
<name>A0A6G0YTK8_APHCR</name>
<accession>A0A6G0YTK8</accession>
<dbReference type="Proteomes" id="UP000478052">
    <property type="component" value="Unassembled WGS sequence"/>
</dbReference>
<feature type="compositionally biased region" description="Basic and acidic residues" evidence="1">
    <location>
        <begin position="15"/>
        <end position="33"/>
    </location>
</feature>
<dbReference type="EMBL" id="VUJU01002500">
    <property type="protein sequence ID" value="KAF0761080.1"/>
    <property type="molecule type" value="Genomic_DNA"/>
</dbReference>
<organism evidence="2 3">
    <name type="scientific">Aphis craccivora</name>
    <name type="common">Cowpea aphid</name>
    <dbReference type="NCBI Taxonomy" id="307492"/>
    <lineage>
        <taxon>Eukaryota</taxon>
        <taxon>Metazoa</taxon>
        <taxon>Ecdysozoa</taxon>
        <taxon>Arthropoda</taxon>
        <taxon>Hexapoda</taxon>
        <taxon>Insecta</taxon>
        <taxon>Pterygota</taxon>
        <taxon>Neoptera</taxon>
        <taxon>Paraneoptera</taxon>
        <taxon>Hemiptera</taxon>
        <taxon>Sternorrhyncha</taxon>
        <taxon>Aphidomorpha</taxon>
        <taxon>Aphidoidea</taxon>
        <taxon>Aphididae</taxon>
        <taxon>Aphidini</taxon>
        <taxon>Aphis</taxon>
        <taxon>Aphis</taxon>
    </lineage>
</organism>
<proteinExistence type="predicted"/>
<evidence type="ECO:0000256" key="1">
    <source>
        <dbReference type="SAM" id="MobiDB-lite"/>
    </source>
</evidence>
<comment type="caution">
    <text evidence="2">The sequence shown here is derived from an EMBL/GenBank/DDBJ whole genome shotgun (WGS) entry which is preliminary data.</text>
</comment>
<evidence type="ECO:0000313" key="3">
    <source>
        <dbReference type="Proteomes" id="UP000478052"/>
    </source>
</evidence>
<feature type="compositionally biased region" description="Basic residues" evidence="1">
    <location>
        <begin position="1"/>
        <end position="14"/>
    </location>
</feature>
<dbReference type="AlphaFoldDB" id="A0A6G0YTK8"/>
<protein>
    <submittedName>
        <fullName evidence="2">Uncharacterized protein</fullName>
    </submittedName>
</protein>
<reference evidence="2 3" key="1">
    <citation type="submission" date="2019-08" db="EMBL/GenBank/DDBJ databases">
        <title>Whole genome of Aphis craccivora.</title>
        <authorList>
            <person name="Voronova N.V."/>
            <person name="Shulinski R.S."/>
            <person name="Bandarenka Y.V."/>
            <person name="Zhorov D.G."/>
            <person name="Warner D."/>
        </authorList>
    </citation>
    <scope>NUCLEOTIDE SEQUENCE [LARGE SCALE GENOMIC DNA]</scope>
    <source>
        <strain evidence="2">180601</strain>
        <tissue evidence="2">Whole Body</tissue>
    </source>
</reference>